<reference evidence="1 2" key="1">
    <citation type="submission" date="2019-12" db="EMBL/GenBank/DDBJ databases">
        <authorList>
            <person name="Floudas D."/>
            <person name="Bentzer J."/>
            <person name="Ahren D."/>
            <person name="Johansson T."/>
            <person name="Persson P."/>
            <person name="Tunlid A."/>
        </authorList>
    </citation>
    <scope>NUCLEOTIDE SEQUENCE [LARGE SCALE GENOMIC DNA]</scope>
    <source>
        <strain evidence="1 2">CBS 102.39</strain>
    </source>
</reference>
<evidence type="ECO:0008006" key="3">
    <source>
        <dbReference type="Google" id="ProtNLM"/>
    </source>
</evidence>
<dbReference type="AlphaFoldDB" id="A0A8H4VIX3"/>
<protein>
    <recommendedName>
        <fullName evidence="3">BTB domain-containing protein</fullName>
    </recommendedName>
</protein>
<dbReference type="EMBL" id="JAACJL010000061">
    <property type="protein sequence ID" value="KAF4609540.1"/>
    <property type="molecule type" value="Genomic_DNA"/>
</dbReference>
<gene>
    <name evidence="1" type="ORF">D9613_012253</name>
</gene>
<evidence type="ECO:0000313" key="2">
    <source>
        <dbReference type="Proteomes" id="UP000521872"/>
    </source>
</evidence>
<comment type="caution">
    <text evidence="1">The sequence shown here is derived from an EMBL/GenBank/DDBJ whole genome shotgun (WGS) entry which is preliminary data.</text>
</comment>
<proteinExistence type="predicted"/>
<dbReference type="Proteomes" id="UP000521872">
    <property type="component" value="Unassembled WGS sequence"/>
</dbReference>
<evidence type="ECO:0000313" key="1">
    <source>
        <dbReference type="EMBL" id="KAF4609540.1"/>
    </source>
</evidence>
<name>A0A8H4VIX3_9AGAR</name>
<organism evidence="1 2">
    <name type="scientific">Agrocybe pediades</name>
    <dbReference type="NCBI Taxonomy" id="84607"/>
    <lineage>
        <taxon>Eukaryota</taxon>
        <taxon>Fungi</taxon>
        <taxon>Dikarya</taxon>
        <taxon>Basidiomycota</taxon>
        <taxon>Agaricomycotina</taxon>
        <taxon>Agaricomycetes</taxon>
        <taxon>Agaricomycetidae</taxon>
        <taxon>Agaricales</taxon>
        <taxon>Agaricineae</taxon>
        <taxon>Strophariaceae</taxon>
        <taxon>Agrocybe</taxon>
    </lineage>
</organism>
<keyword evidence="2" id="KW-1185">Reference proteome</keyword>
<sequence>MTSIPPCTAVENCTIPTDIVLVSSDGERFSSHTKNLGEFTGSFPVDIPPGEREEVPMKNLNAKVLGFFLCFVHHHRQPDLGKVDFDTLSQLAEAVEMYEVYSAMEFCKMHMSAHVLNHAVDVLLYSVKHGYMDVADQAAENVVGDRGLSRSIVRVLAGSRVPLSSPWNRYSDYYRSQFDVYYTEPAPVLHPGGYESCRAWIKFRNCISSQAPRDKTVVSKFSQILEDNEHYIKDCKHCRIRAQRWGERARGRKTTEIGLFEKSLTFISEFRIFVLGQS</sequence>
<accession>A0A8H4VIX3</accession>